<gene>
    <name evidence="8" type="ORF">ENI32_00255</name>
    <name evidence="9" type="ORF">SBU_000901</name>
</gene>
<dbReference type="CDD" id="cd17474">
    <property type="entry name" value="MFS_YfmO_like"/>
    <property type="match status" value="1"/>
</dbReference>
<dbReference type="PROSITE" id="PS00216">
    <property type="entry name" value="SUGAR_TRANSPORT_1"/>
    <property type="match status" value="1"/>
</dbReference>
<sequence length="380" mass="41672">MRSRKYLLILLYFSVFLGPFGGNTVLALIPSLERFFNVDISFIAASITLYMIPFAFFQIFSGALSDIYGRRRTILFGLFTFSIASLFCASSDRIWFFLTARALQGLGSAFISPTVMAMIGDIFPYNERGRIMGGYGASTTAGIALGPLAGGFLAMIDWRLVFVMLFIFSGLLGSSYLIYLDESGTDGELRDLTGRIRAVIGKREFLLLSVIGTLVFFGNIATMTFLSDTLKVSVSEDKIGILLSTFGFLGIVTAPVAGYLTDFIGRKKTLLTGLMIMLASFLIFLPVNSYTSFFIPIALMGAGSTTVFTSVNTMIIESVPGSRGAASSIYNSFRFLGYGVSPVATLPVYLRFGIDGIFICCIWIVLTNIMIAKRIFRYYP</sequence>
<evidence type="ECO:0000256" key="2">
    <source>
        <dbReference type="ARBA" id="ARBA00022475"/>
    </source>
</evidence>
<feature type="transmembrane region" description="Helical" evidence="6">
    <location>
        <begin position="102"/>
        <end position="123"/>
    </location>
</feature>
<dbReference type="Gene3D" id="1.20.1250.20">
    <property type="entry name" value="MFS general substrate transporter like domains"/>
    <property type="match status" value="1"/>
</dbReference>
<organism evidence="9 10">
    <name type="scientific">Candidatus Syntropharchaeum butanivorans</name>
    <dbReference type="NCBI Taxonomy" id="1839936"/>
    <lineage>
        <taxon>Archaea</taxon>
        <taxon>Methanobacteriati</taxon>
        <taxon>Methanobacteriota</taxon>
        <taxon>Stenosarchaea group</taxon>
        <taxon>Methanomicrobia</taxon>
        <taxon>Methanosarcinales</taxon>
        <taxon>ANME-2 cluster</taxon>
        <taxon>Candidatus Syntropharchaeum</taxon>
    </lineage>
</organism>
<feature type="transmembrane region" description="Helical" evidence="6">
    <location>
        <begin position="43"/>
        <end position="63"/>
    </location>
</feature>
<dbReference type="InterPro" id="IPR011701">
    <property type="entry name" value="MFS"/>
</dbReference>
<accession>A0A1F2P4Z8</accession>
<feature type="transmembrane region" description="Helical" evidence="6">
    <location>
        <begin position="75"/>
        <end position="96"/>
    </location>
</feature>
<feature type="transmembrane region" description="Helical" evidence="6">
    <location>
        <begin position="205"/>
        <end position="227"/>
    </location>
</feature>
<dbReference type="PANTHER" id="PTHR43124">
    <property type="entry name" value="PURINE EFFLUX PUMP PBUE"/>
    <property type="match status" value="1"/>
</dbReference>
<evidence type="ECO:0000256" key="6">
    <source>
        <dbReference type="SAM" id="Phobius"/>
    </source>
</evidence>
<evidence type="ECO:0000256" key="5">
    <source>
        <dbReference type="ARBA" id="ARBA00023136"/>
    </source>
</evidence>
<keyword evidence="2" id="KW-1003">Cell membrane</keyword>
<feature type="transmembrane region" description="Helical" evidence="6">
    <location>
        <begin position="239"/>
        <end position="260"/>
    </location>
</feature>
<keyword evidence="10" id="KW-1185">Reference proteome</keyword>
<dbReference type="PRINTS" id="PR01035">
    <property type="entry name" value="TCRTETA"/>
</dbReference>
<feature type="transmembrane region" description="Helical" evidence="6">
    <location>
        <begin position="269"/>
        <end position="287"/>
    </location>
</feature>
<evidence type="ECO:0000256" key="1">
    <source>
        <dbReference type="ARBA" id="ARBA00004651"/>
    </source>
</evidence>
<dbReference type="InterPro" id="IPR036259">
    <property type="entry name" value="MFS_trans_sf"/>
</dbReference>
<dbReference type="PROSITE" id="PS50850">
    <property type="entry name" value="MFS"/>
    <property type="match status" value="1"/>
</dbReference>
<dbReference type="GO" id="GO:0022857">
    <property type="term" value="F:transmembrane transporter activity"/>
    <property type="evidence" value="ECO:0007669"/>
    <property type="project" value="InterPro"/>
</dbReference>
<evidence type="ECO:0000313" key="10">
    <source>
        <dbReference type="Proteomes" id="UP000185779"/>
    </source>
</evidence>
<name>A0A1F2P4Z8_9EURY</name>
<protein>
    <submittedName>
        <fullName evidence="8">MFS transporter</fullName>
    </submittedName>
    <submittedName>
        <fullName evidence="9">Major facilitator superfamily MFS-1</fullName>
    </submittedName>
</protein>
<keyword evidence="5 6" id="KW-0472">Membrane</keyword>
<dbReference type="GO" id="GO:0005886">
    <property type="term" value="C:plasma membrane"/>
    <property type="evidence" value="ECO:0007669"/>
    <property type="project" value="UniProtKB-SubCell"/>
</dbReference>
<comment type="caution">
    <text evidence="9">The sequence shown here is derived from an EMBL/GenBank/DDBJ whole genome shotgun (WGS) entry which is preliminary data.</text>
</comment>
<dbReference type="SUPFAM" id="SSF103473">
    <property type="entry name" value="MFS general substrate transporter"/>
    <property type="match status" value="1"/>
</dbReference>
<dbReference type="STRING" id="1839936.SBU_000901"/>
<reference evidence="9 10" key="1">
    <citation type="submission" date="2016-05" db="EMBL/GenBank/DDBJ databases">
        <title>Microbial consortia oxidize butane by reversing methanogenesis.</title>
        <authorList>
            <person name="Laso-Perez R."/>
            <person name="Richter M."/>
            <person name="Wegener G."/>
            <person name="Musat F."/>
        </authorList>
    </citation>
    <scope>NUCLEOTIDE SEQUENCE [LARGE SCALE GENOMIC DNA]</scope>
    <source>
        <strain evidence="9">BOX1</strain>
    </source>
</reference>
<dbReference type="InterPro" id="IPR020846">
    <property type="entry name" value="MFS_dom"/>
</dbReference>
<evidence type="ECO:0000313" key="8">
    <source>
        <dbReference type="EMBL" id="HEC56314.1"/>
    </source>
</evidence>
<keyword evidence="4 6" id="KW-1133">Transmembrane helix</keyword>
<dbReference type="EMBL" id="DRIE01000006">
    <property type="protein sequence ID" value="HEC56314.1"/>
    <property type="molecule type" value="Genomic_DNA"/>
</dbReference>
<dbReference type="PATRIC" id="fig|1839936.3.peg.909"/>
<reference evidence="8" key="2">
    <citation type="journal article" date="2020" name="mSystems">
        <title>Genome- and Community-Level Interaction Insights into Carbon Utilization and Element Cycling Functions of Hydrothermarchaeota in Hydrothermal Sediment.</title>
        <authorList>
            <person name="Zhou Z."/>
            <person name="Liu Y."/>
            <person name="Xu W."/>
            <person name="Pan J."/>
            <person name="Luo Z.H."/>
            <person name="Li M."/>
        </authorList>
    </citation>
    <scope>NUCLEOTIDE SEQUENCE [LARGE SCALE GENOMIC DNA]</scope>
    <source>
        <strain evidence="8">HyVt-386</strain>
    </source>
</reference>
<feature type="domain" description="Major facilitator superfamily (MFS) profile" evidence="7">
    <location>
        <begin position="7"/>
        <end position="380"/>
    </location>
</feature>
<feature type="transmembrane region" description="Helical" evidence="6">
    <location>
        <begin position="356"/>
        <end position="376"/>
    </location>
</feature>
<dbReference type="InterPro" id="IPR050189">
    <property type="entry name" value="MFS_Efflux_Transporters"/>
</dbReference>
<dbReference type="Proteomes" id="UP000185779">
    <property type="component" value="Unassembled WGS sequence"/>
</dbReference>
<dbReference type="Pfam" id="PF07690">
    <property type="entry name" value="MFS_1"/>
    <property type="match status" value="1"/>
</dbReference>
<dbReference type="InterPro" id="IPR005829">
    <property type="entry name" value="Sugar_transporter_CS"/>
</dbReference>
<feature type="transmembrane region" description="Helical" evidence="6">
    <location>
        <begin position="160"/>
        <end position="180"/>
    </location>
</feature>
<proteinExistence type="predicted"/>
<evidence type="ECO:0000256" key="4">
    <source>
        <dbReference type="ARBA" id="ARBA00022989"/>
    </source>
</evidence>
<dbReference type="EMBL" id="LYOR01000003">
    <property type="protein sequence ID" value="OFV66359.1"/>
    <property type="molecule type" value="Genomic_DNA"/>
</dbReference>
<dbReference type="InterPro" id="IPR001958">
    <property type="entry name" value="Tet-R_TetA/multi-R_MdtG-like"/>
</dbReference>
<dbReference type="Proteomes" id="UP000885936">
    <property type="component" value="Unassembled WGS sequence"/>
</dbReference>
<dbReference type="AlphaFoldDB" id="A0A1F2P4Z8"/>
<dbReference type="PANTHER" id="PTHR43124:SF3">
    <property type="entry name" value="CHLORAMPHENICOL EFFLUX PUMP RV0191"/>
    <property type="match status" value="1"/>
</dbReference>
<keyword evidence="3 6" id="KW-0812">Transmembrane</keyword>
<evidence type="ECO:0000259" key="7">
    <source>
        <dbReference type="PROSITE" id="PS50850"/>
    </source>
</evidence>
<feature type="transmembrane region" description="Helical" evidence="6">
    <location>
        <begin position="135"/>
        <end position="154"/>
    </location>
</feature>
<comment type="subcellular location">
    <subcellularLocation>
        <location evidence="1">Cell membrane</location>
        <topology evidence="1">Multi-pass membrane protein</topology>
    </subcellularLocation>
</comment>
<evidence type="ECO:0000313" key="9">
    <source>
        <dbReference type="EMBL" id="OFV66359.1"/>
    </source>
</evidence>
<evidence type="ECO:0000256" key="3">
    <source>
        <dbReference type="ARBA" id="ARBA00022692"/>
    </source>
</evidence>